<dbReference type="WBParaSite" id="PSU_v2.g21526.t1">
    <property type="protein sequence ID" value="PSU_v2.g21526.t1"/>
    <property type="gene ID" value="PSU_v2.g21526"/>
</dbReference>
<dbReference type="AlphaFoldDB" id="A0A914YMG4"/>
<keyword evidence="1" id="KW-1185">Reference proteome</keyword>
<accession>A0A914YMG4</accession>
<name>A0A914YMG4_9BILA</name>
<reference evidence="2" key="1">
    <citation type="submission" date="2022-11" db="UniProtKB">
        <authorList>
            <consortium name="WormBaseParasite"/>
        </authorList>
    </citation>
    <scope>IDENTIFICATION</scope>
</reference>
<evidence type="ECO:0000313" key="2">
    <source>
        <dbReference type="WBParaSite" id="PSU_v2.g21526.t1"/>
    </source>
</evidence>
<proteinExistence type="predicted"/>
<protein>
    <submittedName>
        <fullName evidence="2">Uncharacterized protein</fullName>
    </submittedName>
</protein>
<dbReference type="Proteomes" id="UP000887577">
    <property type="component" value="Unplaced"/>
</dbReference>
<organism evidence="1 2">
    <name type="scientific">Panagrolaimus superbus</name>
    <dbReference type="NCBI Taxonomy" id="310955"/>
    <lineage>
        <taxon>Eukaryota</taxon>
        <taxon>Metazoa</taxon>
        <taxon>Ecdysozoa</taxon>
        <taxon>Nematoda</taxon>
        <taxon>Chromadorea</taxon>
        <taxon>Rhabditida</taxon>
        <taxon>Tylenchina</taxon>
        <taxon>Panagrolaimomorpha</taxon>
        <taxon>Panagrolaimoidea</taxon>
        <taxon>Panagrolaimidae</taxon>
        <taxon>Panagrolaimus</taxon>
    </lineage>
</organism>
<evidence type="ECO:0000313" key="1">
    <source>
        <dbReference type="Proteomes" id="UP000887577"/>
    </source>
</evidence>
<sequence length="81" mass="9159">MFYQRPVFNVAEKLRVYAPAISAIAFENQIITASEIPGVENDLLVTASTLLALFEVYMKKKNLAKIDRLIIETQVLILLFS</sequence>